<feature type="non-terminal residue" evidence="1">
    <location>
        <position position="1"/>
    </location>
</feature>
<keyword evidence="2" id="KW-1185">Reference proteome</keyword>
<proteinExistence type="predicted"/>
<dbReference type="AlphaFoldDB" id="A0A9E7F2Q7"/>
<evidence type="ECO:0000313" key="1">
    <source>
        <dbReference type="EMBL" id="URD88669.1"/>
    </source>
</evidence>
<dbReference type="EMBL" id="CP097504">
    <property type="protein sequence ID" value="URD88669.1"/>
    <property type="molecule type" value="Genomic_DNA"/>
</dbReference>
<evidence type="ECO:0000313" key="2">
    <source>
        <dbReference type="Proteomes" id="UP001055439"/>
    </source>
</evidence>
<name>A0A9E7F2Q7_9LILI</name>
<protein>
    <submittedName>
        <fullName evidence="1">Uncharacterized protein</fullName>
    </submittedName>
</protein>
<dbReference type="Proteomes" id="UP001055439">
    <property type="component" value="Chromosome 2"/>
</dbReference>
<accession>A0A9E7F2Q7</accession>
<sequence length="77" mass="8219">HGQRGQLGVLGLWVQHEGPEGVTGPCCRDPSNRPPCSRHHSSPSSALAAVRGCKLLETSRRNSKSCVDAVAMIVQMN</sequence>
<organism evidence="1 2">
    <name type="scientific">Musa troglodytarum</name>
    <name type="common">fe'i banana</name>
    <dbReference type="NCBI Taxonomy" id="320322"/>
    <lineage>
        <taxon>Eukaryota</taxon>
        <taxon>Viridiplantae</taxon>
        <taxon>Streptophyta</taxon>
        <taxon>Embryophyta</taxon>
        <taxon>Tracheophyta</taxon>
        <taxon>Spermatophyta</taxon>
        <taxon>Magnoliopsida</taxon>
        <taxon>Liliopsida</taxon>
        <taxon>Zingiberales</taxon>
        <taxon>Musaceae</taxon>
        <taxon>Musa</taxon>
    </lineage>
</organism>
<gene>
    <name evidence="1" type="ORF">MUK42_37680</name>
</gene>
<reference evidence="1" key="1">
    <citation type="submission" date="2022-05" db="EMBL/GenBank/DDBJ databases">
        <title>The Musa troglodytarum L. genome provides insights into the mechanism of non-climacteric behaviour and enrichment of carotenoids.</title>
        <authorList>
            <person name="Wang J."/>
        </authorList>
    </citation>
    <scope>NUCLEOTIDE SEQUENCE</scope>
    <source>
        <tissue evidence="1">Leaf</tissue>
    </source>
</reference>